<gene>
    <name evidence="14" type="ORF">AKJ65_02555</name>
</gene>
<evidence type="ECO:0000256" key="12">
    <source>
        <dbReference type="SAM" id="Phobius"/>
    </source>
</evidence>
<dbReference type="EMBL" id="LHXO01000025">
    <property type="protein sequence ID" value="KXA95109.1"/>
    <property type="molecule type" value="Genomic_DNA"/>
</dbReference>
<comment type="caution">
    <text evidence="14">The sequence shown here is derived from an EMBL/GenBank/DDBJ whole genome shotgun (WGS) entry which is preliminary data.</text>
</comment>
<keyword evidence="6 10" id="KW-0862">Zinc</keyword>
<feature type="domain" description="Peptidase M48" evidence="13">
    <location>
        <begin position="65"/>
        <end position="334"/>
    </location>
</feature>
<evidence type="ECO:0000256" key="11">
    <source>
        <dbReference type="SAM" id="MobiDB-lite"/>
    </source>
</evidence>
<keyword evidence="1" id="KW-1003">Cell membrane</keyword>
<feature type="transmembrane region" description="Helical" evidence="12">
    <location>
        <begin position="5"/>
        <end position="23"/>
    </location>
</feature>
<evidence type="ECO:0000256" key="6">
    <source>
        <dbReference type="ARBA" id="ARBA00022833"/>
    </source>
</evidence>
<dbReference type="GO" id="GO:0004222">
    <property type="term" value="F:metalloendopeptidase activity"/>
    <property type="evidence" value="ECO:0007669"/>
    <property type="project" value="InterPro"/>
</dbReference>
<keyword evidence="9 12" id="KW-0472">Membrane</keyword>
<feature type="transmembrane region" description="Helical" evidence="12">
    <location>
        <begin position="140"/>
        <end position="164"/>
    </location>
</feature>
<protein>
    <recommendedName>
        <fullName evidence="13">Peptidase M48 domain-containing protein</fullName>
    </recommendedName>
</protein>
<keyword evidence="4" id="KW-0479">Metal-binding</keyword>
<dbReference type="Pfam" id="PF01435">
    <property type="entry name" value="Peptidase_M48"/>
    <property type="match status" value="1"/>
</dbReference>
<keyword evidence="2 10" id="KW-0645">Protease</keyword>
<dbReference type="Gene3D" id="3.30.2010.10">
    <property type="entry name" value="Metalloproteases ('zincins'), catalytic domain"/>
    <property type="match status" value="1"/>
</dbReference>
<dbReference type="GO" id="GO:0006508">
    <property type="term" value="P:proteolysis"/>
    <property type="evidence" value="ECO:0007669"/>
    <property type="project" value="UniProtKB-KW"/>
</dbReference>
<keyword evidence="7 12" id="KW-1133">Transmembrane helix</keyword>
<dbReference type="CDD" id="cd07338">
    <property type="entry name" value="M48B_HtpX_like"/>
    <property type="match status" value="1"/>
</dbReference>
<comment type="cofactor">
    <cofactor evidence="10">
        <name>Zn(2+)</name>
        <dbReference type="ChEBI" id="CHEBI:29105"/>
    </cofactor>
    <text evidence="10">Binds 1 zinc ion per subunit.</text>
</comment>
<evidence type="ECO:0000256" key="1">
    <source>
        <dbReference type="ARBA" id="ARBA00022475"/>
    </source>
</evidence>
<evidence type="ECO:0000259" key="13">
    <source>
        <dbReference type="Pfam" id="PF01435"/>
    </source>
</evidence>
<evidence type="ECO:0000256" key="3">
    <source>
        <dbReference type="ARBA" id="ARBA00022692"/>
    </source>
</evidence>
<evidence type="ECO:0000313" key="15">
    <source>
        <dbReference type="Proteomes" id="UP000070284"/>
    </source>
</evidence>
<evidence type="ECO:0000256" key="8">
    <source>
        <dbReference type="ARBA" id="ARBA00023049"/>
    </source>
</evidence>
<keyword evidence="8 10" id="KW-0482">Metalloprotease</keyword>
<dbReference type="AlphaFoldDB" id="A0A133ULS0"/>
<keyword evidence="5 10" id="KW-0378">Hydrolase</keyword>
<keyword evidence="15" id="KW-1185">Reference proteome</keyword>
<evidence type="ECO:0000256" key="7">
    <source>
        <dbReference type="ARBA" id="ARBA00022989"/>
    </source>
</evidence>
<evidence type="ECO:0000256" key="4">
    <source>
        <dbReference type="ARBA" id="ARBA00022723"/>
    </source>
</evidence>
<accession>A0A133ULS0</accession>
<evidence type="ECO:0000256" key="2">
    <source>
        <dbReference type="ARBA" id="ARBA00022670"/>
    </source>
</evidence>
<reference evidence="14 15" key="1">
    <citation type="journal article" date="2016" name="Sci. Rep.">
        <title>Metabolic traits of an uncultured archaeal lineage -MSBL1- from brine pools of the Red Sea.</title>
        <authorList>
            <person name="Mwirichia R."/>
            <person name="Alam I."/>
            <person name="Rashid M."/>
            <person name="Vinu M."/>
            <person name="Ba-Alawi W."/>
            <person name="Anthony Kamau A."/>
            <person name="Kamanda Ngugi D."/>
            <person name="Goker M."/>
            <person name="Klenk H.P."/>
            <person name="Bajic V."/>
            <person name="Stingl U."/>
        </authorList>
    </citation>
    <scope>NUCLEOTIDE SEQUENCE [LARGE SCALE GENOMIC DNA]</scope>
    <source>
        <strain evidence="14">SCGC-AAA259E19</strain>
    </source>
</reference>
<organism evidence="14 15">
    <name type="scientific">candidate division MSBL1 archaeon SCGC-AAA259E19</name>
    <dbReference type="NCBI Taxonomy" id="1698264"/>
    <lineage>
        <taxon>Archaea</taxon>
        <taxon>Methanobacteriati</taxon>
        <taxon>Methanobacteriota</taxon>
        <taxon>candidate division MSBL1</taxon>
    </lineage>
</organism>
<feature type="transmembrane region" description="Helical" evidence="12">
    <location>
        <begin position="29"/>
        <end position="46"/>
    </location>
</feature>
<proteinExistence type="inferred from homology"/>
<evidence type="ECO:0000256" key="9">
    <source>
        <dbReference type="ARBA" id="ARBA00023136"/>
    </source>
</evidence>
<feature type="compositionally biased region" description="Basic residues" evidence="11">
    <location>
        <begin position="239"/>
        <end position="256"/>
    </location>
</feature>
<dbReference type="PANTHER" id="PTHR43221">
    <property type="entry name" value="PROTEASE HTPX"/>
    <property type="match status" value="1"/>
</dbReference>
<evidence type="ECO:0000256" key="10">
    <source>
        <dbReference type="RuleBase" id="RU003983"/>
    </source>
</evidence>
<feature type="transmembrane region" description="Helical" evidence="12">
    <location>
        <begin position="170"/>
        <end position="192"/>
    </location>
</feature>
<dbReference type="PANTHER" id="PTHR43221:SF2">
    <property type="entry name" value="PROTEASE HTPX HOMOLOG"/>
    <property type="match status" value="1"/>
</dbReference>
<name>A0A133ULS0_9EURY</name>
<keyword evidence="3 12" id="KW-0812">Transmembrane</keyword>
<evidence type="ECO:0000256" key="5">
    <source>
        <dbReference type="ARBA" id="ARBA00022801"/>
    </source>
</evidence>
<feature type="region of interest" description="Disordered" evidence="11">
    <location>
        <begin position="228"/>
        <end position="272"/>
    </location>
</feature>
<dbReference type="Proteomes" id="UP000070284">
    <property type="component" value="Unassembled WGS sequence"/>
</dbReference>
<evidence type="ECO:0000313" key="14">
    <source>
        <dbReference type="EMBL" id="KXA95109.1"/>
    </source>
</evidence>
<sequence>MYGSVAAIISVVTLALYLLLSYFTSLPMFAVFVIVIPLFLLQWRFAPKIIEKAHEVKPASEEEYSRLHRTVEEISDRSGIEKPQLMIAKTDLPNAFAYGNRWSGKKLAVTQGLLENLEFEEVEAVIGHEIGHHKHGDAKIMMILSILPAIFMIMGRMFLFSMLFGGNRRGGAPMMALAAGSMLVYFALNLCVMNFSRMREFMADNHAAENVPDGARKLSEGLAKINHHAARMKEESKKSRGRGVRVTRSRSGRKIGARSSKGQGGESTSSGSLAMSLKPLFIDDPDTAKNIDPEKLSDQELVEKFKKTELSTGERIMELFSSHPNIAKRLQALE</sequence>
<comment type="similarity">
    <text evidence="10">Belongs to the peptidase M48 family.</text>
</comment>
<dbReference type="GO" id="GO:0046872">
    <property type="term" value="F:metal ion binding"/>
    <property type="evidence" value="ECO:0007669"/>
    <property type="project" value="UniProtKB-KW"/>
</dbReference>
<dbReference type="InterPro" id="IPR050083">
    <property type="entry name" value="HtpX_protease"/>
</dbReference>
<dbReference type="InterPro" id="IPR001915">
    <property type="entry name" value="Peptidase_M48"/>
</dbReference>